<comment type="cofactor">
    <cofactor evidence="1">
        <name>Mg(2+)</name>
        <dbReference type="ChEBI" id="CHEBI:18420"/>
    </cofactor>
</comment>
<feature type="domain" description="Thiamine phosphate synthase/TenI" evidence="11">
    <location>
        <begin position="19"/>
        <end position="199"/>
    </location>
</feature>
<dbReference type="Pfam" id="PF02581">
    <property type="entry name" value="TMP-TENI"/>
    <property type="match status" value="1"/>
</dbReference>
<dbReference type="Gene3D" id="3.20.20.70">
    <property type="entry name" value="Aldolase class I"/>
    <property type="match status" value="1"/>
</dbReference>
<dbReference type="InterPro" id="IPR022998">
    <property type="entry name" value="ThiamineP_synth_TenI"/>
</dbReference>
<dbReference type="SUPFAM" id="SSF51391">
    <property type="entry name" value="Thiamin phosphate synthase"/>
    <property type="match status" value="1"/>
</dbReference>
<comment type="catalytic activity">
    <reaction evidence="10">
        <text>2-[(2R,5Z)-2-carboxy-4-methylthiazol-5(2H)-ylidene]ethyl phosphate + 4-amino-2-methyl-5-(diphosphooxymethyl)pyrimidine + 2 H(+) = thiamine phosphate + CO2 + diphosphate</text>
        <dbReference type="Rhea" id="RHEA:47844"/>
        <dbReference type="ChEBI" id="CHEBI:15378"/>
        <dbReference type="ChEBI" id="CHEBI:16526"/>
        <dbReference type="ChEBI" id="CHEBI:33019"/>
        <dbReference type="ChEBI" id="CHEBI:37575"/>
        <dbReference type="ChEBI" id="CHEBI:57841"/>
        <dbReference type="ChEBI" id="CHEBI:62899"/>
        <dbReference type="EC" id="2.5.1.3"/>
    </reaction>
</comment>
<dbReference type="NCBIfam" id="TIGR00693">
    <property type="entry name" value="thiE"/>
    <property type="match status" value="1"/>
</dbReference>
<keyword evidence="6" id="KW-0460">Magnesium</keyword>
<dbReference type="AlphaFoldDB" id="A0A3B1CL92"/>
<protein>
    <recommendedName>
        <fullName evidence="3">thiamine phosphate synthase</fullName>
        <ecNumber evidence="3">2.5.1.3</ecNumber>
    </recommendedName>
</protein>
<evidence type="ECO:0000256" key="5">
    <source>
        <dbReference type="ARBA" id="ARBA00022723"/>
    </source>
</evidence>
<keyword evidence="5" id="KW-0479">Metal-binding</keyword>
<comment type="catalytic activity">
    <reaction evidence="9">
        <text>2-(2-carboxy-4-methylthiazol-5-yl)ethyl phosphate + 4-amino-2-methyl-5-(diphosphooxymethyl)pyrimidine + 2 H(+) = thiamine phosphate + CO2 + diphosphate</text>
        <dbReference type="Rhea" id="RHEA:47848"/>
        <dbReference type="ChEBI" id="CHEBI:15378"/>
        <dbReference type="ChEBI" id="CHEBI:16526"/>
        <dbReference type="ChEBI" id="CHEBI:33019"/>
        <dbReference type="ChEBI" id="CHEBI:37575"/>
        <dbReference type="ChEBI" id="CHEBI:57841"/>
        <dbReference type="ChEBI" id="CHEBI:62890"/>
        <dbReference type="EC" id="2.5.1.3"/>
    </reaction>
</comment>
<evidence type="ECO:0000256" key="9">
    <source>
        <dbReference type="ARBA" id="ARBA00047851"/>
    </source>
</evidence>
<evidence type="ECO:0000256" key="1">
    <source>
        <dbReference type="ARBA" id="ARBA00001946"/>
    </source>
</evidence>
<dbReference type="GO" id="GO:0009229">
    <property type="term" value="P:thiamine diphosphate biosynthetic process"/>
    <property type="evidence" value="ECO:0007669"/>
    <property type="project" value="UniProtKB-UniPathway"/>
</dbReference>
<sequence>MTTRLIKGVAEVQPDWLKVYLITDCKRFQRDCLLDSIEAALKGGVRDLQLREKDLPLKDLHSLAVVLRQMTERYGARLYINGRVDIALMVEADGVHLPEDGMPANEVKACYPHLLVGVSTHSLDRARQAEKNGADFITFSPIFATPSKKEYGPPQGLEKLRAVCKEVALPVLALGGISKDRVSTVLAEGAHGIALISGIWNGPDIKQESFEYMQFFGRR</sequence>
<evidence type="ECO:0000313" key="12">
    <source>
        <dbReference type="EMBL" id="VAX29072.1"/>
    </source>
</evidence>
<proteinExistence type="inferred from homology"/>
<comment type="pathway">
    <text evidence="2">Cofactor biosynthesis; thiamine diphosphate biosynthesis; thiamine phosphate from 4-amino-2-methyl-5-diphosphomethylpyrimidine and 4-methyl-5-(2-phosphoethyl)-thiazole: step 1/1.</text>
</comment>
<dbReference type="InterPro" id="IPR013785">
    <property type="entry name" value="Aldolase_TIM"/>
</dbReference>
<evidence type="ECO:0000256" key="3">
    <source>
        <dbReference type="ARBA" id="ARBA00012830"/>
    </source>
</evidence>
<dbReference type="EC" id="2.5.1.3" evidence="3"/>
<evidence type="ECO:0000259" key="11">
    <source>
        <dbReference type="Pfam" id="PF02581"/>
    </source>
</evidence>
<evidence type="ECO:0000256" key="8">
    <source>
        <dbReference type="ARBA" id="ARBA00047334"/>
    </source>
</evidence>
<dbReference type="EMBL" id="UOGG01000076">
    <property type="protein sequence ID" value="VAX29072.1"/>
    <property type="molecule type" value="Genomic_DNA"/>
</dbReference>
<accession>A0A3B1CL92</accession>
<evidence type="ECO:0000256" key="7">
    <source>
        <dbReference type="ARBA" id="ARBA00022977"/>
    </source>
</evidence>
<dbReference type="UniPathway" id="UPA00060">
    <property type="reaction ID" value="UER00141"/>
</dbReference>
<dbReference type="InterPro" id="IPR034291">
    <property type="entry name" value="TMP_synthase"/>
</dbReference>
<gene>
    <name evidence="12" type="ORF">MNBD_NITROSPINAE05-1338</name>
</gene>
<comment type="catalytic activity">
    <reaction evidence="8">
        <text>4-methyl-5-(2-phosphooxyethyl)-thiazole + 4-amino-2-methyl-5-(diphosphooxymethyl)pyrimidine + H(+) = thiamine phosphate + diphosphate</text>
        <dbReference type="Rhea" id="RHEA:22328"/>
        <dbReference type="ChEBI" id="CHEBI:15378"/>
        <dbReference type="ChEBI" id="CHEBI:33019"/>
        <dbReference type="ChEBI" id="CHEBI:37575"/>
        <dbReference type="ChEBI" id="CHEBI:57841"/>
        <dbReference type="ChEBI" id="CHEBI:58296"/>
        <dbReference type="EC" id="2.5.1.3"/>
    </reaction>
</comment>
<dbReference type="GO" id="GO:0046872">
    <property type="term" value="F:metal ion binding"/>
    <property type="evidence" value="ECO:0007669"/>
    <property type="project" value="UniProtKB-KW"/>
</dbReference>
<dbReference type="FunFam" id="3.20.20.70:FF:000096">
    <property type="entry name" value="Thiamine-phosphate synthase"/>
    <property type="match status" value="1"/>
</dbReference>
<evidence type="ECO:0000256" key="10">
    <source>
        <dbReference type="ARBA" id="ARBA00047883"/>
    </source>
</evidence>
<reference evidence="12" key="1">
    <citation type="submission" date="2018-06" db="EMBL/GenBank/DDBJ databases">
        <authorList>
            <person name="Zhirakovskaya E."/>
        </authorList>
    </citation>
    <scope>NUCLEOTIDE SEQUENCE</scope>
</reference>
<evidence type="ECO:0000256" key="6">
    <source>
        <dbReference type="ARBA" id="ARBA00022842"/>
    </source>
</evidence>
<dbReference type="PANTHER" id="PTHR20857:SF15">
    <property type="entry name" value="THIAMINE-PHOSPHATE SYNTHASE"/>
    <property type="match status" value="1"/>
</dbReference>
<dbReference type="InterPro" id="IPR036206">
    <property type="entry name" value="ThiamineP_synth_sf"/>
</dbReference>
<keyword evidence="7" id="KW-0784">Thiamine biosynthesis</keyword>
<keyword evidence="4 12" id="KW-0808">Transferase</keyword>
<dbReference type="GO" id="GO:0005737">
    <property type="term" value="C:cytoplasm"/>
    <property type="evidence" value="ECO:0007669"/>
    <property type="project" value="TreeGrafter"/>
</dbReference>
<evidence type="ECO:0000256" key="2">
    <source>
        <dbReference type="ARBA" id="ARBA00005165"/>
    </source>
</evidence>
<name>A0A3B1CL92_9ZZZZ</name>
<dbReference type="GO" id="GO:0004789">
    <property type="term" value="F:thiamine-phosphate diphosphorylase activity"/>
    <property type="evidence" value="ECO:0007669"/>
    <property type="project" value="UniProtKB-EC"/>
</dbReference>
<dbReference type="CDD" id="cd00564">
    <property type="entry name" value="TMP_TenI"/>
    <property type="match status" value="1"/>
</dbReference>
<dbReference type="GO" id="GO:0009228">
    <property type="term" value="P:thiamine biosynthetic process"/>
    <property type="evidence" value="ECO:0007669"/>
    <property type="project" value="UniProtKB-KW"/>
</dbReference>
<dbReference type="PANTHER" id="PTHR20857">
    <property type="entry name" value="THIAMINE-PHOSPHATE PYROPHOSPHORYLASE"/>
    <property type="match status" value="1"/>
</dbReference>
<dbReference type="HAMAP" id="MF_00097">
    <property type="entry name" value="TMP_synthase"/>
    <property type="match status" value="1"/>
</dbReference>
<organism evidence="12">
    <name type="scientific">hydrothermal vent metagenome</name>
    <dbReference type="NCBI Taxonomy" id="652676"/>
    <lineage>
        <taxon>unclassified sequences</taxon>
        <taxon>metagenomes</taxon>
        <taxon>ecological metagenomes</taxon>
    </lineage>
</organism>
<evidence type="ECO:0000256" key="4">
    <source>
        <dbReference type="ARBA" id="ARBA00022679"/>
    </source>
</evidence>